<evidence type="ECO:0000256" key="3">
    <source>
        <dbReference type="ARBA" id="ARBA00022842"/>
    </source>
</evidence>
<evidence type="ECO:0000256" key="4">
    <source>
        <dbReference type="ARBA" id="ARBA00023235"/>
    </source>
</evidence>
<dbReference type="STRING" id="640948.SAMN05216238_107144"/>
<dbReference type="Gene3D" id="3.30.390.10">
    <property type="entry name" value="Enolase-like, N-terminal domain"/>
    <property type="match status" value="1"/>
</dbReference>
<dbReference type="CDD" id="cd03319">
    <property type="entry name" value="L-Ala-DL-Glu_epimerase"/>
    <property type="match status" value="1"/>
</dbReference>
<dbReference type="EC" id="5.1.1.-" evidence="8"/>
<dbReference type="Gene3D" id="3.20.20.120">
    <property type="entry name" value="Enolase-like C-terminal domain"/>
    <property type="match status" value="1"/>
</dbReference>
<accession>A0A1I1X7W8</accession>
<dbReference type="Pfam" id="PF02746">
    <property type="entry name" value="MR_MLE_N"/>
    <property type="match status" value="1"/>
</dbReference>
<dbReference type="Proteomes" id="UP000199474">
    <property type="component" value="Unassembled WGS sequence"/>
</dbReference>
<dbReference type="InterPro" id="IPR036849">
    <property type="entry name" value="Enolase-like_C_sf"/>
</dbReference>
<organism evidence="10 11">
    <name type="scientific">Lentibacillus persicus</name>
    <dbReference type="NCBI Taxonomy" id="640948"/>
    <lineage>
        <taxon>Bacteria</taxon>
        <taxon>Bacillati</taxon>
        <taxon>Bacillota</taxon>
        <taxon>Bacilli</taxon>
        <taxon>Bacillales</taxon>
        <taxon>Bacillaceae</taxon>
        <taxon>Lentibacillus</taxon>
    </lineage>
</organism>
<evidence type="ECO:0000256" key="8">
    <source>
        <dbReference type="RuleBase" id="RU366006"/>
    </source>
</evidence>
<feature type="active site" description="Proton acceptor; specific for (R)-substrate epimerization" evidence="5">
    <location>
        <position position="162"/>
    </location>
</feature>
<sequence>MEITEVHTNKKTIPLGKVFKTSLREVTEIEVINIEIQLENGVFGIGSAASTWQITGESLASIQAAIEGPIKQVILHHHIEELEDILTNVVTSCAGNTSAKAAVDIALHDAYCKYYGLPLYQYLGGGSVCPETDITISIDEPEVMGQDAIERLRQGYNTLKIKVGNDERLDISRIEKIRETVGDKAALRLDANQGWDRKQAVKIIRYLEKENLMVELVEQPVAAHDFEGLKYVRHNVDTPIMADESLFSPFDAFRLIKMEAVDLLNIKLMKSGGIRQARQIADTAQSAGIECMIGSMMESSLSVTAAAHLAFSHNNITHFDLDAPLWLKQEPVEGGMQYDGKTVILSEGPGLGFIN</sequence>
<name>A0A1I1X7W8_9BACI</name>
<dbReference type="InterPro" id="IPR013341">
    <property type="entry name" value="Mandelate_racemase_N_dom"/>
</dbReference>
<dbReference type="SUPFAM" id="SSF54826">
    <property type="entry name" value="Enolase N-terminal domain-like"/>
    <property type="match status" value="1"/>
</dbReference>
<dbReference type="SFLD" id="SFLDF00009">
    <property type="entry name" value="o-succinylbenzoate_synthase"/>
    <property type="match status" value="1"/>
</dbReference>
<feature type="binding site" evidence="7">
    <location>
        <position position="243"/>
    </location>
    <ligand>
        <name>Mg(2+)</name>
        <dbReference type="ChEBI" id="CHEBI:18420"/>
    </ligand>
</feature>
<feature type="binding site" evidence="6">
    <location>
        <position position="135"/>
    </location>
    <ligand>
        <name>substrate</name>
    </ligand>
</feature>
<dbReference type="InterPro" id="IPR029017">
    <property type="entry name" value="Enolase-like_N"/>
</dbReference>
<feature type="binding site" evidence="6">
    <location>
        <position position="24"/>
    </location>
    <ligand>
        <name>substrate</name>
    </ligand>
</feature>
<evidence type="ECO:0000313" key="10">
    <source>
        <dbReference type="EMBL" id="SFE03506.1"/>
    </source>
</evidence>
<feature type="binding site" evidence="6">
    <location>
        <position position="160"/>
    </location>
    <ligand>
        <name>substrate</name>
    </ligand>
</feature>
<evidence type="ECO:0000259" key="9">
    <source>
        <dbReference type="SMART" id="SM00922"/>
    </source>
</evidence>
<protein>
    <recommendedName>
        <fullName evidence="8">Dipeptide epimerase</fullName>
        <ecNumber evidence="8">5.1.1.-</ecNumber>
    </recommendedName>
</protein>
<feature type="binding site" evidence="6">
    <location>
        <position position="320"/>
    </location>
    <ligand>
        <name>substrate</name>
    </ligand>
</feature>
<feature type="binding site" evidence="6">
    <location>
        <position position="295"/>
    </location>
    <ligand>
        <name>substrate</name>
    </ligand>
</feature>
<feature type="binding site" evidence="7">
    <location>
        <position position="190"/>
    </location>
    <ligand>
        <name>Mg(2+)</name>
        <dbReference type="ChEBI" id="CHEBI:18420"/>
    </ligand>
</feature>
<feature type="binding site" evidence="6">
    <location>
        <position position="322"/>
    </location>
    <ligand>
        <name>substrate</name>
    </ligand>
</feature>
<dbReference type="PANTHER" id="PTHR48073:SF2">
    <property type="entry name" value="O-SUCCINYLBENZOATE SYNTHASE"/>
    <property type="match status" value="1"/>
</dbReference>
<dbReference type="SMART" id="SM00922">
    <property type="entry name" value="MR_MLE"/>
    <property type="match status" value="1"/>
</dbReference>
<dbReference type="FunFam" id="3.30.390.10:FF:000009">
    <property type="entry name" value="Hydrophobic dipeptide epimerase"/>
    <property type="match status" value="1"/>
</dbReference>
<keyword evidence="11" id="KW-1185">Reference proteome</keyword>
<dbReference type="AlphaFoldDB" id="A0A1I1X7W8"/>
<dbReference type="GO" id="GO:0006518">
    <property type="term" value="P:peptide metabolic process"/>
    <property type="evidence" value="ECO:0007669"/>
    <property type="project" value="UniProtKB-ARBA"/>
</dbReference>
<evidence type="ECO:0000256" key="1">
    <source>
        <dbReference type="ARBA" id="ARBA00008031"/>
    </source>
</evidence>
<keyword evidence="4 8" id="KW-0413">Isomerase</keyword>
<feature type="binding site" evidence="7">
    <location>
        <position position="218"/>
    </location>
    <ligand>
        <name>Mg(2+)</name>
        <dbReference type="ChEBI" id="CHEBI:18420"/>
    </ligand>
</feature>
<dbReference type="InterPro" id="IPR029065">
    <property type="entry name" value="Enolase_C-like"/>
</dbReference>
<dbReference type="RefSeq" id="WP_090085351.1">
    <property type="nucleotide sequence ID" value="NZ_FOMR01000007.1"/>
</dbReference>
<comment type="similarity">
    <text evidence="1 8">Belongs to the mandelate racemase/muconate lactonizing enzyme family.</text>
</comment>
<dbReference type="SFLD" id="SFLDG00180">
    <property type="entry name" value="muconate_cycloisomerase"/>
    <property type="match status" value="1"/>
</dbReference>
<proteinExistence type="inferred from homology"/>
<reference evidence="11" key="1">
    <citation type="submission" date="2016-10" db="EMBL/GenBank/DDBJ databases">
        <authorList>
            <person name="Varghese N."/>
            <person name="Submissions S."/>
        </authorList>
    </citation>
    <scope>NUCLEOTIDE SEQUENCE [LARGE SCALE GENOMIC DNA]</scope>
    <source>
        <strain evidence="11">DSM 22530</strain>
    </source>
</reference>
<dbReference type="OrthoDB" id="9775391at2"/>
<evidence type="ECO:0000256" key="6">
    <source>
        <dbReference type="PIRSR" id="PIRSR634603-2"/>
    </source>
</evidence>
<feature type="active site" description="Proton acceptor; specific for (S)-substrate epimerization" evidence="5">
    <location>
        <position position="267"/>
    </location>
</feature>
<feature type="binding site" evidence="6">
    <location>
        <position position="297"/>
    </location>
    <ligand>
        <name>substrate</name>
    </ligand>
</feature>
<dbReference type="GO" id="GO:0000287">
    <property type="term" value="F:magnesium ion binding"/>
    <property type="evidence" value="ECO:0007669"/>
    <property type="project" value="UniProtKB-ARBA"/>
</dbReference>
<evidence type="ECO:0000256" key="7">
    <source>
        <dbReference type="PIRSR" id="PIRSR634603-3"/>
    </source>
</evidence>
<dbReference type="GO" id="GO:0016855">
    <property type="term" value="F:racemase and epimerase activity, acting on amino acids and derivatives"/>
    <property type="evidence" value="ECO:0007669"/>
    <property type="project" value="UniProtKB-UniRule"/>
</dbReference>
<dbReference type="PANTHER" id="PTHR48073">
    <property type="entry name" value="O-SUCCINYLBENZOATE SYNTHASE-RELATED"/>
    <property type="match status" value="1"/>
</dbReference>
<evidence type="ECO:0000256" key="2">
    <source>
        <dbReference type="ARBA" id="ARBA00022723"/>
    </source>
</evidence>
<dbReference type="Pfam" id="PF13378">
    <property type="entry name" value="MR_MLE_C"/>
    <property type="match status" value="1"/>
</dbReference>
<dbReference type="InterPro" id="IPR013342">
    <property type="entry name" value="Mandelate_racemase_C"/>
</dbReference>
<dbReference type="SUPFAM" id="SSF51604">
    <property type="entry name" value="Enolase C-terminal domain-like"/>
    <property type="match status" value="1"/>
</dbReference>
<evidence type="ECO:0000313" key="11">
    <source>
        <dbReference type="Proteomes" id="UP000199474"/>
    </source>
</evidence>
<feature type="domain" description="Mandelate racemase/muconate lactonizing enzyme C-terminal" evidence="9">
    <location>
        <begin position="141"/>
        <end position="239"/>
    </location>
</feature>
<keyword evidence="2 7" id="KW-0479">Metal-binding</keyword>
<dbReference type="EMBL" id="FOMR01000007">
    <property type="protein sequence ID" value="SFE03506.1"/>
    <property type="molecule type" value="Genomic_DNA"/>
</dbReference>
<dbReference type="InterPro" id="IPR034603">
    <property type="entry name" value="Dipeptide_epimerase"/>
</dbReference>
<gene>
    <name evidence="10" type="ORF">SAMN05216238_107144</name>
</gene>
<evidence type="ECO:0000256" key="5">
    <source>
        <dbReference type="PIRSR" id="PIRSR634603-1"/>
    </source>
</evidence>
<keyword evidence="3 7" id="KW-0460">Magnesium</keyword>
<dbReference type="SFLD" id="SFLDS00001">
    <property type="entry name" value="Enolase"/>
    <property type="match status" value="1"/>
</dbReference>
<comment type="cofactor">
    <cofactor evidence="7 8">
        <name>Mg(2+)</name>
        <dbReference type="ChEBI" id="CHEBI:18420"/>
    </cofactor>
    <text evidence="7 8">Binds 1 Mg(2+) ion per subunit.</text>
</comment>